<dbReference type="InterPro" id="IPR022792">
    <property type="entry name" value="T2SS_protein-GspN"/>
</dbReference>
<proteinExistence type="inferred from homology"/>
<dbReference type="Pfam" id="PF01203">
    <property type="entry name" value="T2SSN"/>
    <property type="match status" value="1"/>
</dbReference>
<keyword evidence="8" id="KW-0653">Protein transport</keyword>
<comment type="similarity">
    <text evidence="2">Belongs to the GSP N family.</text>
</comment>
<evidence type="ECO:0000256" key="5">
    <source>
        <dbReference type="ARBA" id="ARBA00022475"/>
    </source>
</evidence>
<evidence type="ECO:0000256" key="8">
    <source>
        <dbReference type="ARBA" id="ARBA00022927"/>
    </source>
</evidence>
<dbReference type="GO" id="GO:0005886">
    <property type="term" value="C:plasma membrane"/>
    <property type="evidence" value="ECO:0007669"/>
    <property type="project" value="UniProtKB-SubCell"/>
</dbReference>
<keyword evidence="4" id="KW-0813">Transport</keyword>
<evidence type="ECO:0000256" key="6">
    <source>
        <dbReference type="ARBA" id="ARBA00022519"/>
    </source>
</evidence>
<evidence type="ECO:0000256" key="3">
    <source>
        <dbReference type="ARBA" id="ARBA00021563"/>
    </source>
</evidence>
<dbReference type="GO" id="GO:0015627">
    <property type="term" value="C:type II protein secretion system complex"/>
    <property type="evidence" value="ECO:0007669"/>
    <property type="project" value="InterPro"/>
</dbReference>
<keyword evidence="7" id="KW-0812">Transmembrane</keyword>
<dbReference type="EMBL" id="LR828253">
    <property type="protein sequence ID" value="CAD0307818.1"/>
    <property type="molecule type" value="Genomic_DNA"/>
</dbReference>
<evidence type="ECO:0000256" key="1">
    <source>
        <dbReference type="ARBA" id="ARBA00004533"/>
    </source>
</evidence>
<name>A0A6V7C1U3_9XANT</name>
<gene>
    <name evidence="11" type="ORF">CFBP8129_08400</name>
</gene>
<sequence length="239" mass="26265">MTRTRWILVFALMLLIALLAWLPLRLVLPREGLPFSVLDVEGPVWAGTLRQVQWQGIAFGDVAVRPRVWPLLRGERQVHLQATQLQLLLVDGTQHGIRDAQGQLLVRQPAGMTLIDLALEVQQVDLLFDATRCVHARGRVSLQLLPSGAGELPGLPPLRLSGQPVCVDDTAVLTLLPDAALPAGVQANAQLQLWRDGRWQLQSRVDPGQDAVLGVGLQLLGFTATPERTLLRIDQGQLR</sequence>
<dbReference type="GO" id="GO:0015628">
    <property type="term" value="P:protein secretion by the type II secretion system"/>
    <property type="evidence" value="ECO:0007669"/>
    <property type="project" value="InterPro"/>
</dbReference>
<protein>
    <recommendedName>
        <fullName evidence="3">Type II secretion system protein N</fullName>
    </recommendedName>
    <alternativeName>
        <fullName evidence="10">General secretion pathway protein N</fullName>
    </alternativeName>
</protein>
<organism evidence="11">
    <name type="scientific">Xanthomonas hortorum pv. gardneri</name>
    <dbReference type="NCBI Taxonomy" id="2754056"/>
    <lineage>
        <taxon>Bacteria</taxon>
        <taxon>Pseudomonadati</taxon>
        <taxon>Pseudomonadota</taxon>
        <taxon>Gammaproteobacteria</taxon>
        <taxon>Lysobacterales</taxon>
        <taxon>Lysobacteraceae</taxon>
        <taxon>Xanthomonas</taxon>
    </lineage>
</organism>
<comment type="subcellular location">
    <subcellularLocation>
        <location evidence="1">Cell inner membrane</location>
    </subcellularLocation>
</comment>
<reference evidence="11" key="1">
    <citation type="submission" date="2020-07" db="EMBL/GenBank/DDBJ databases">
        <authorList>
            <person name="Pothier F. J."/>
        </authorList>
    </citation>
    <scope>NUCLEOTIDE SEQUENCE</scope>
    <source>
        <strain evidence="11">CFBP 8129</strain>
    </source>
</reference>
<evidence type="ECO:0000256" key="9">
    <source>
        <dbReference type="ARBA" id="ARBA00023136"/>
    </source>
</evidence>
<keyword evidence="9" id="KW-0472">Membrane</keyword>
<keyword evidence="5" id="KW-1003">Cell membrane</keyword>
<accession>A0A6V7C1U3</accession>
<evidence type="ECO:0000256" key="4">
    <source>
        <dbReference type="ARBA" id="ARBA00022448"/>
    </source>
</evidence>
<evidence type="ECO:0000256" key="2">
    <source>
        <dbReference type="ARBA" id="ARBA00007208"/>
    </source>
</evidence>
<keyword evidence="6" id="KW-0997">Cell inner membrane</keyword>
<evidence type="ECO:0000256" key="10">
    <source>
        <dbReference type="ARBA" id="ARBA00030772"/>
    </source>
</evidence>
<evidence type="ECO:0000313" key="11">
    <source>
        <dbReference type="EMBL" id="CAD0307812.1"/>
    </source>
</evidence>
<dbReference type="EMBL" id="LR828253">
    <property type="protein sequence ID" value="CAD0307812.1"/>
    <property type="molecule type" value="Genomic_DNA"/>
</dbReference>
<evidence type="ECO:0000256" key="7">
    <source>
        <dbReference type="ARBA" id="ARBA00022692"/>
    </source>
</evidence>
<dbReference type="AlphaFoldDB" id="A0A6V7C1U3"/>